<keyword evidence="5 12" id="KW-1133">Transmembrane helix</keyword>
<evidence type="ECO:0000256" key="3">
    <source>
        <dbReference type="ARBA" id="ARBA00022449"/>
    </source>
</evidence>
<dbReference type="InterPro" id="IPR012340">
    <property type="entry name" value="NA-bd_OB-fold"/>
</dbReference>
<keyword evidence="2" id="KW-0813">Transport</keyword>
<feature type="transmembrane region" description="Helical" evidence="12">
    <location>
        <begin position="224"/>
        <end position="243"/>
    </location>
</feature>
<dbReference type="OrthoDB" id="446369at2759"/>
<evidence type="ECO:0000256" key="5">
    <source>
        <dbReference type="ARBA" id="ARBA00022989"/>
    </source>
</evidence>
<reference evidence="14" key="1">
    <citation type="submission" date="2021-02" db="EMBL/GenBank/DDBJ databases">
        <authorList>
            <person name="Dougan E. K."/>
            <person name="Rhodes N."/>
            <person name="Thang M."/>
            <person name="Chan C."/>
        </authorList>
    </citation>
    <scope>NUCLEOTIDE SEQUENCE</scope>
</reference>
<dbReference type="InterPro" id="IPR011990">
    <property type="entry name" value="TPR-like_helical_dom_sf"/>
</dbReference>
<feature type="coiled-coil region" evidence="11">
    <location>
        <begin position="41"/>
        <end position="68"/>
    </location>
</feature>
<evidence type="ECO:0000256" key="6">
    <source>
        <dbReference type="ARBA" id="ARBA00023053"/>
    </source>
</evidence>
<feature type="transmembrane region" description="Helical" evidence="12">
    <location>
        <begin position="799"/>
        <end position="818"/>
    </location>
</feature>
<comment type="similarity">
    <text evidence="10">Belongs to the NhaD Na(+)/H(+) (TC 2.A.62) antiporter family.</text>
</comment>
<feature type="transmembrane region" description="Helical" evidence="12">
    <location>
        <begin position="758"/>
        <end position="787"/>
    </location>
</feature>
<evidence type="ECO:0000256" key="11">
    <source>
        <dbReference type="SAM" id="Coils"/>
    </source>
</evidence>
<dbReference type="GO" id="GO:0016020">
    <property type="term" value="C:membrane"/>
    <property type="evidence" value="ECO:0007669"/>
    <property type="project" value="UniProtKB-SubCell"/>
</dbReference>
<keyword evidence="7" id="KW-0406">Ion transport</keyword>
<gene>
    <name evidence="14" type="primary">NHD1</name>
    <name evidence="14" type="ORF">SPIL2461_LOCUS21333</name>
</gene>
<comment type="subcellular location">
    <subcellularLocation>
        <location evidence="1">Membrane</location>
        <topology evidence="1">Multi-pass membrane protein</topology>
    </subcellularLocation>
</comment>
<evidence type="ECO:0000256" key="1">
    <source>
        <dbReference type="ARBA" id="ARBA00004141"/>
    </source>
</evidence>
<evidence type="ECO:0000256" key="8">
    <source>
        <dbReference type="ARBA" id="ARBA00023136"/>
    </source>
</evidence>
<dbReference type="GO" id="GO:0003676">
    <property type="term" value="F:nucleic acid binding"/>
    <property type="evidence" value="ECO:0007669"/>
    <property type="project" value="InterPro"/>
</dbReference>
<dbReference type="InterPro" id="IPR004680">
    <property type="entry name" value="Cit_transptr-like_dom"/>
</dbReference>
<feature type="transmembrane region" description="Helical" evidence="12">
    <location>
        <begin position="468"/>
        <end position="498"/>
    </location>
</feature>
<proteinExistence type="inferred from homology"/>
<dbReference type="EMBL" id="CAJNIZ010046149">
    <property type="protein sequence ID" value="CAE7741257.1"/>
    <property type="molecule type" value="Genomic_DNA"/>
</dbReference>
<dbReference type="Proteomes" id="UP000649617">
    <property type="component" value="Unassembled WGS sequence"/>
</dbReference>
<evidence type="ECO:0000256" key="2">
    <source>
        <dbReference type="ARBA" id="ARBA00022448"/>
    </source>
</evidence>
<dbReference type="SMART" id="SM00357">
    <property type="entry name" value="CSP"/>
    <property type="match status" value="2"/>
</dbReference>
<dbReference type="PANTHER" id="PTHR43269:SF2">
    <property type="entry name" value="SODIUM_PROTON ANTIPORTER 1-RELATED"/>
    <property type="match status" value="1"/>
</dbReference>
<dbReference type="PANTHER" id="PTHR43269">
    <property type="entry name" value="SODIUM/PROTON ANTIPORTER 1-RELATED"/>
    <property type="match status" value="1"/>
</dbReference>
<feature type="domain" description="Cold-shock" evidence="13">
    <location>
        <begin position="1123"/>
        <end position="1188"/>
    </location>
</feature>
<evidence type="ECO:0000256" key="4">
    <source>
        <dbReference type="ARBA" id="ARBA00022692"/>
    </source>
</evidence>
<feature type="transmembrane region" description="Helical" evidence="12">
    <location>
        <begin position="678"/>
        <end position="697"/>
    </location>
</feature>
<feature type="transmembrane region" description="Helical" evidence="12">
    <location>
        <begin position="838"/>
        <end position="856"/>
    </location>
</feature>
<evidence type="ECO:0000256" key="7">
    <source>
        <dbReference type="ARBA" id="ARBA00023065"/>
    </source>
</evidence>
<feature type="transmembrane region" description="Helical" evidence="12">
    <location>
        <begin position="718"/>
        <end position="738"/>
    </location>
</feature>
<evidence type="ECO:0000259" key="13">
    <source>
        <dbReference type="SMART" id="SM00357"/>
    </source>
</evidence>
<dbReference type="InterPro" id="IPR045016">
    <property type="entry name" value="NhaD-like"/>
</dbReference>
<keyword evidence="15" id="KW-1185">Reference proteome</keyword>
<dbReference type="Gene3D" id="1.25.40.10">
    <property type="entry name" value="Tetratricopeptide repeat domain"/>
    <property type="match status" value="1"/>
</dbReference>
<keyword evidence="4 12" id="KW-0812">Transmembrane</keyword>
<keyword evidence="6" id="KW-0915">Sodium</keyword>
<keyword evidence="11" id="KW-0175">Coiled coil</keyword>
<dbReference type="Gene3D" id="2.40.50.140">
    <property type="entry name" value="Nucleic acid-binding proteins"/>
    <property type="match status" value="2"/>
</dbReference>
<feature type="transmembrane region" description="Helical" evidence="12">
    <location>
        <begin position="250"/>
        <end position="271"/>
    </location>
</feature>
<organism evidence="14 15">
    <name type="scientific">Symbiodinium pilosum</name>
    <name type="common">Dinoflagellate</name>
    <dbReference type="NCBI Taxonomy" id="2952"/>
    <lineage>
        <taxon>Eukaryota</taxon>
        <taxon>Sar</taxon>
        <taxon>Alveolata</taxon>
        <taxon>Dinophyceae</taxon>
        <taxon>Suessiales</taxon>
        <taxon>Symbiodiniaceae</taxon>
        <taxon>Symbiodinium</taxon>
    </lineage>
</organism>
<feature type="transmembrane region" description="Helical" evidence="12">
    <location>
        <begin position="277"/>
        <end position="295"/>
    </location>
</feature>
<evidence type="ECO:0000256" key="9">
    <source>
        <dbReference type="ARBA" id="ARBA00023201"/>
    </source>
</evidence>
<sequence length="1288" mass="139469">MSEDPMNGRAYWRAATAALGLDRPDTAAALCMRGIKVLGDSDTLSSLLEEAKQKLEEAKRNEEGIQTAPACSEEEPSIASELSERAAALLRSHRNQDEAERKFDDVRRAVKLFQASLQEDPKNEDALIGLGEILDEGLGGLEPDPDAARVMWMQAATTGSQRAQVKLCPGTWLGHTAAKLFLVVWSNVSGLARVVASLGGYMIFTTGILLSEALGYNVGSLEDAAAFIVFFDLGSCYTVWTLRSHINLRFLIALWLPWVIFELIGTRVLIANSESPWLKRSFGILLFVVLVVDAFEQYRKRLASSPSSDSSPQKAQAVGHPTLEGANDAVPAAAPEDAEGVEAGEMARVLQKQPRPIGFDVQRPRDLAKAVVLGATGGLLKGMYTVPMPALTMFILFSGIDKDMWRANAVCNSVAGLPTKAYYLFVMEKRFDKRRIPQYVATVLGVICATPLGNFISRRINKETFKDIVRALTFTGACSMLAAGTSVAAWVVLAAFSFSGAVAFCRHRGRAAGEGQRPNVSGPVTAPGEVPAASICKLKVDIAAESCRAVNTLGYRGLLLERLQTQARRSQQHEIGIESNNHYTNNLSQLGSVLDFDKDLDANAVELPSLEPKAKHENWSSHRQWESWGLSCLSERVRGLVKLLGIGVMVRVQVMSVLFAAGLFIVAVEDVVGINKSAMMMVLAAVMWTFLAVGYHPNNSKAGYMQLHEELNRGLEEVGSVLLFLLPAMGVVESIDHFDGFALANMAIRRAIEGRKDRLMPIICILTFFLSSVIDNLTSTIVAVKILRRLASEDEEYRRLCGGLAVIAANAGGAWSPIGDVTTTMLWIQEKITATNTVLWLFFPSFAAGVLPLWGLRCQARRLIAEPSPAEHRIKDRKKGPGWEQEPLKEAGLEEDAPDHITRQKVVALTFGVLCILMVPGLKMGCGLPPYLGMLLALGLMWLLTDVLHFQGHLENGAASPVEDHGPPQLGVVSALRKVDLTGLLFFTGVLLAIGALNAAGVLKECGLISDPADSLVSGSGYGDFGAGTGERRVGVIKNWNHERGFGFLRTEGLEKDTFFPRRELPPEFQGETALNGITFAYDVASATDGRPQARNLQFVGGAAQTIPTNSPVRVEGFGNRCVGQVKSFSGKGGYGFMSITATGADIFFAKRDLPAGMQEANLIGLQFEFDVGSSNDGRSQAKNLVCVDPSSTNFGAVGPSGKGHGKGLKLRKGILGVIARPGSQIQATAQISSKLPTVNTVEFWARSRSLGFETSKFKTRHRSIKALLRQACQCHIYLIYPCHLPVG</sequence>
<name>A0A812XKT5_SYMPI</name>
<dbReference type="SUPFAM" id="SSF50249">
    <property type="entry name" value="Nucleic acid-binding proteins"/>
    <property type="match status" value="2"/>
</dbReference>
<keyword evidence="8 12" id="KW-0472">Membrane</keyword>
<keyword evidence="3" id="KW-0050">Antiport</keyword>
<evidence type="ECO:0000313" key="14">
    <source>
        <dbReference type="EMBL" id="CAE7741257.1"/>
    </source>
</evidence>
<evidence type="ECO:0000256" key="10">
    <source>
        <dbReference type="ARBA" id="ARBA00025753"/>
    </source>
</evidence>
<dbReference type="GO" id="GO:0006814">
    <property type="term" value="P:sodium ion transport"/>
    <property type="evidence" value="ECO:0007669"/>
    <property type="project" value="UniProtKB-KW"/>
</dbReference>
<feature type="transmembrane region" description="Helical" evidence="12">
    <location>
        <begin position="643"/>
        <end position="666"/>
    </location>
</feature>
<dbReference type="GO" id="GO:0015297">
    <property type="term" value="F:antiporter activity"/>
    <property type="evidence" value="ECO:0007669"/>
    <property type="project" value="UniProtKB-KW"/>
</dbReference>
<dbReference type="InterPro" id="IPR011129">
    <property type="entry name" value="CSD"/>
</dbReference>
<dbReference type="SUPFAM" id="SSF48452">
    <property type="entry name" value="TPR-like"/>
    <property type="match status" value="1"/>
</dbReference>
<dbReference type="Pfam" id="PF03600">
    <property type="entry name" value="CitMHS"/>
    <property type="match status" value="1"/>
</dbReference>
<evidence type="ECO:0000313" key="15">
    <source>
        <dbReference type="Proteomes" id="UP000649617"/>
    </source>
</evidence>
<comment type="caution">
    <text evidence="14">The sequence shown here is derived from an EMBL/GenBank/DDBJ whole genome shotgun (WGS) entry which is preliminary data.</text>
</comment>
<accession>A0A812XKT5</accession>
<feature type="transmembrane region" description="Helical" evidence="12">
    <location>
        <begin position="436"/>
        <end position="456"/>
    </location>
</feature>
<feature type="domain" description="Cold-shock" evidence="13">
    <location>
        <begin position="1034"/>
        <end position="1100"/>
    </location>
</feature>
<keyword evidence="9" id="KW-0739">Sodium transport</keyword>
<feature type="transmembrane region" description="Helical" evidence="12">
    <location>
        <begin position="180"/>
        <end position="204"/>
    </location>
</feature>
<evidence type="ECO:0000256" key="12">
    <source>
        <dbReference type="SAM" id="Phobius"/>
    </source>
</evidence>
<protein>
    <submittedName>
        <fullName evidence="14">NHD1 protein</fullName>
    </submittedName>
</protein>
<feature type="transmembrane region" description="Helical" evidence="12">
    <location>
        <begin position="906"/>
        <end position="922"/>
    </location>
</feature>